<evidence type="ECO:0000313" key="4">
    <source>
        <dbReference type="Proteomes" id="UP001501787"/>
    </source>
</evidence>
<dbReference type="Proteomes" id="UP001501787">
    <property type="component" value="Unassembled WGS sequence"/>
</dbReference>
<dbReference type="GO" id="GO:0016798">
    <property type="term" value="F:hydrolase activity, acting on glycosyl bonds"/>
    <property type="evidence" value="ECO:0007669"/>
    <property type="project" value="UniProtKB-KW"/>
</dbReference>
<dbReference type="EMBL" id="BAAAFR010000001">
    <property type="protein sequence ID" value="GAA0312461.1"/>
    <property type="molecule type" value="Genomic_DNA"/>
</dbReference>
<keyword evidence="4" id="KW-1185">Reference proteome</keyword>
<name>A0ABP3FCQ1_9GAMM</name>
<keyword evidence="3" id="KW-0326">Glycosidase</keyword>
<gene>
    <name evidence="3" type="ORF">GCM10009129_07250</name>
</gene>
<keyword evidence="3" id="KW-0378">Hydrolase</keyword>
<proteinExistence type="predicted"/>
<protein>
    <submittedName>
        <fullName evidence="3">Phosphodiester glycosidase family protein</fullName>
    </submittedName>
</protein>
<feature type="chain" id="PRO_5046256130" evidence="1">
    <location>
        <begin position="22"/>
        <end position="267"/>
    </location>
</feature>
<accession>A0ABP3FCQ1</accession>
<comment type="caution">
    <text evidence="3">The sequence shown here is derived from an EMBL/GenBank/DDBJ whole genome shotgun (WGS) entry which is preliminary data.</text>
</comment>
<evidence type="ECO:0000313" key="3">
    <source>
        <dbReference type="EMBL" id="GAA0312461.1"/>
    </source>
</evidence>
<sequence>MYRFICFSLLSALGVSLSACNASSSDPVATDAEYWSCQKSEQPFAYSACHIDQRALADGRSALKLFWQQDSASTPLLTFDALSEQLPEDKTLAFAMNAGMYNKDYAPIGYTVIEGREIKSLNLKDGGGNFHLLPNGVLWSDKAGTVHIDESHVLKDKLDDGSAKPWYATQSGPMLVIDGKIHPKFDPNSSSRKIRNGVGICADNRLQWVVSDTPVTFYQFAELFKDSLQCEDALFLDGGIASAFYAPSIERHDKKQMGVMVGVVQPE</sequence>
<keyword evidence="1" id="KW-0732">Signal</keyword>
<evidence type="ECO:0000256" key="1">
    <source>
        <dbReference type="SAM" id="SignalP"/>
    </source>
</evidence>
<feature type="domain" description="Phosphodiester glycosidase" evidence="2">
    <location>
        <begin position="92"/>
        <end position="250"/>
    </location>
</feature>
<dbReference type="RefSeq" id="WP_201503784.1">
    <property type="nucleotide sequence ID" value="NZ_BAAAFR010000001.1"/>
</dbReference>
<dbReference type="InterPro" id="IPR018711">
    <property type="entry name" value="NAGPA"/>
</dbReference>
<dbReference type="Pfam" id="PF09992">
    <property type="entry name" value="NAGPA"/>
    <property type="match status" value="1"/>
</dbReference>
<reference evidence="4" key="1">
    <citation type="journal article" date="2019" name="Int. J. Syst. Evol. Microbiol.">
        <title>The Global Catalogue of Microorganisms (GCM) 10K type strain sequencing project: providing services to taxonomists for standard genome sequencing and annotation.</title>
        <authorList>
            <consortium name="The Broad Institute Genomics Platform"/>
            <consortium name="The Broad Institute Genome Sequencing Center for Infectious Disease"/>
            <person name="Wu L."/>
            <person name="Ma J."/>
        </authorList>
    </citation>
    <scope>NUCLEOTIDE SEQUENCE [LARGE SCALE GENOMIC DNA]</scope>
    <source>
        <strain evidence="4">JCM 16343</strain>
    </source>
</reference>
<organism evidence="3 4">
    <name type="scientific">Psychrobacter aestuarii</name>
    <dbReference type="NCBI Taxonomy" id="556327"/>
    <lineage>
        <taxon>Bacteria</taxon>
        <taxon>Pseudomonadati</taxon>
        <taxon>Pseudomonadota</taxon>
        <taxon>Gammaproteobacteria</taxon>
        <taxon>Moraxellales</taxon>
        <taxon>Moraxellaceae</taxon>
        <taxon>Psychrobacter</taxon>
    </lineage>
</organism>
<dbReference type="PROSITE" id="PS51257">
    <property type="entry name" value="PROKAR_LIPOPROTEIN"/>
    <property type="match status" value="1"/>
</dbReference>
<evidence type="ECO:0000259" key="2">
    <source>
        <dbReference type="Pfam" id="PF09992"/>
    </source>
</evidence>
<feature type="signal peptide" evidence="1">
    <location>
        <begin position="1"/>
        <end position="21"/>
    </location>
</feature>